<feature type="compositionally biased region" description="Basic and acidic residues" evidence="12">
    <location>
        <begin position="95"/>
        <end position="104"/>
    </location>
</feature>
<dbReference type="InterPro" id="IPR025313">
    <property type="entry name" value="SPB4-like_CTE"/>
</dbReference>
<dbReference type="GO" id="GO:0003723">
    <property type="term" value="F:RNA binding"/>
    <property type="evidence" value="ECO:0007669"/>
    <property type="project" value="UniProtKB-UniRule"/>
</dbReference>
<evidence type="ECO:0000256" key="5">
    <source>
        <dbReference type="ARBA" id="ARBA00022801"/>
    </source>
</evidence>
<evidence type="ECO:0000259" key="14">
    <source>
        <dbReference type="PROSITE" id="PS51194"/>
    </source>
</evidence>
<dbReference type="InterPro" id="IPR014001">
    <property type="entry name" value="Helicase_ATP-bd"/>
</dbReference>
<evidence type="ECO:0000256" key="9">
    <source>
        <dbReference type="ARBA" id="ARBA00023242"/>
    </source>
</evidence>
<evidence type="ECO:0000256" key="10">
    <source>
        <dbReference type="PROSITE-ProRule" id="PRU00552"/>
    </source>
</evidence>
<dbReference type="Pfam" id="PF00271">
    <property type="entry name" value="Helicase_C"/>
    <property type="match status" value="1"/>
</dbReference>
<feature type="compositionally biased region" description="Low complexity" evidence="12">
    <location>
        <begin position="10"/>
        <end position="28"/>
    </location>
</feature>
<dbReference type="PANTHER" id="PTHR24031">
    <property type="entry name" value="RNA HELICASE"/>
    <property type="match status" value="1"/>
</dbReference>
<comment type="domain">
    <text evidence="11">The Q motif is unique to and characteristic of the DEAD box family of RNA helicases and controls ATP binding and hydrolysis.</text>
</comment>
<dbReference type="CDD" id="cd18787">
    <property type="entry name" value="SF2_C_DEAD"/>
    <property type="match status" value="1"/>
</dbReference>
<keyword evidence="8 11" id="KW-0694">RNA-binding</keyword>
<dbReference type="SUPFAM" id="SSF52540">
    <property type="entry name" value="P-loop containing nucleoside triphosphate hydrolases"/>
    <property type="match status" value="2"/>
</dbReference>
<dbReference type="PROSITE" id="PS51195">
    <property type="entry name" value="Q_MOTIF"/>
    <property type="match status" value="1"/>
</dbReference>
<dbReference type="Proteomes" id="UP000774326">
    <property type="component" value="Unassembled WGS sequence"/>
</dbReference>
<feature type="region of interest" description="Disordered" evidence="12">
    <location>
        <begin position="680"/>
        <end position="717"/>
    </location>
</feature>
<dbReference type="GO" id="GO:0016787">
    <property type="term" value="F:hydrolase activity"/>
    <property type="evidence" value="ECO:0007669"/>
    <property type="project" value="UniProtKB-KW"/>
</dbReference>
<comment type="catalytic activity">
    <reaction evidence="11">
        <text>ATP + H2O = ADP + phosphate + H(+)</text>
        <dbReference type="Rhea" id="RHEA:13065"/>
        <dbReference type="ChEBI" id="CHEBI:15377"/>
        <dbReference type="ChEBI" id="CHEBI:15378"/>
        <dbReference type="ChEBI" id="CHEBI:30616"/>
        <dbReference type="ChEBI" id="CHEBI:43474"/>
        <dbReference type="ChEBI" id="CHEBI:456216"/>
        <dbReference type="EC" id="3.6.4.13"/>
    </reaction>
</comment>
<evidence type="ECO:0000313" key="16">
    <source>
        <dbReference type="EMBL" id="KAH3687320.1"/>
    </source>
</evidence>
<evidence type="ECO:0000259" key="13">
    <source>
        <dbReference type="PROSITE" id="PS51192"/>
    </source>
</evidence>
<dbReference type="PROSITE" id="PS51194">
    <property type="entry name" value="HELICASE_CTER"/>
    <property type="match status" value="1"/>
</dbReference>
<keyword evidence="7 11" id="KW-0067">ATP-binding</keyword>
<accession>A0A9P8TQH2</accession>
<keyword evidence="6 11" id="KW-0347">Helicase</keyword>
<keyword evidence="4 11" id="KW-0547">Nucleotide-binding</keyword>
<comment type="subcellular location">
    <subcellularLocation>
        <location evidence="1">Nucleus</location>
        <location evidence="1">Nucleolus</location>
    </subcellularLocation>
</comment>
<feature type="region of interest" description="Disordered" evidence="12">
    <location>
        <begin position="1"/>
        <end position="123"/>
    </location>
</feature>
<dbReference type="InterPro" id="IPR011545">
    <property type="entry name" value="DEAD/DEAH_box_helicase_dom"/>
</dbReference>
<dbReference type="EC" id="3.6.4.13" evidence="11"/>
<evidence type="ECO:0000256" key="7">
    <source>
        <dbReference type="ARBA" id="ARBA00022840"/>
    </source>
</evidence>
<evidence type="ECO:0000256" key="11">
    <source>
        <dbReference type="RuleBase" id="RU365068"/>
    </source>
</evidence>
<feature type="compositionally biased region" description="Basic and acidic residues" evidence="12">
    <location>
        <begin position="63"/>
        <end position="74"/>
    </location>
</feature>
<comment type="function">
    <text evidence="11">RNA helicase.</text>
</comment>
<dbReference type="SMART" id="SM00490">
    <property type="entry name" value="HELICc"/>
    <property type="match status" value="1"/>
</dbReference>
<dbReference type="InterPro" id="IPR027417">
    <property type="entry name" value="P-loop_NTPase"/>
</dbReference>
<sequence>MDDDLFLNISTDTSSVVSKKTNSKSTGGKWKERRKAQLSNRGINKPKKENISSANSTAVTKKAPLEKKPEDSTSKDNQVIKSKHLYPAENRKKRPADDENEARGPNKQSRLVEGKGVPGKNNTFVSSLFTSNSEVTARDYDNEMEVHAPSNAPLADSTTFSGLGMNEIINKQLTEHMKLTNPTKIQRSVLPRLLTRERDLFVQAQTGSGKTLAFVLPIFQKLMEVESLNRTTGIFALILAPTRELATQIYSVLETLTRCCHRIVPGIVIGGEKKKSEKARLRKGVNILVATPGRLADHIENTERLDLSNVRFVVLDEGDKLMELGFEETITKIVKDIDSTSRISTTTKLYPTLPKRRINVLCSATIKGNAKKLGEISLVDAEIITASSVPDVEDLEIIENVAAPDQLLQQVCVTPPKLRLVTLASILKNIVKVQTEGSRTMIFLSCSDSVDFHFQAFSKDGKKLNKATNEFDEESDQQSTVLSSPLLGEGVIIYKLHGSLSQQTRTATLSSFTKAPASQHTIMFCTDVASRGLDLPYISTVIEYDPPFATEDHLHRIGRTARAGKSGRSVLFLLPTEEKYLDLIEHYHPNGVQHVSYEELLKTGFGKKWDFDATTWHLDVERWLLEDQSAHDLAARAFTSHIRAYATHLSSERDVFNVKSLHLGHLAKAFGLRETPKKLGINSGSTSSKKKKENPKDVMFRKARNAAKAQSDEFNFM</sequence>
<evidence type="ECO:0000256" key="3">
    <source>
        <dbReference type="ARBA" id="ARBA00022552"/>
    </source>
</evidence>
<dbReference type="Pfam" id="PF00270">
    <property type="entry name" value="DEAD"/>
    <property type="match status" value="1"/>
</dbReference>
<dbReference type="SMART" id="SM01178">
    <property type="entry name" value="DUF4217"/>
    <property type="match status" value="1"/>
</dbReference>
<dbReference type="OrthoDB" id="422663at2759"/>
<feature type="domain" description="DEAD-box RNA helicase Q" evidence="15">
    <location>
        <begin position="158"/>
        <end position="187"/>
    </location>
</feature>
<dbReference type="InterPro" id="IPR014014">
    <property type="entry name" value="RNA_helicase_DEAD_Q_motif"/>
</dbReference>
<evidence type="ECO:0000313" key="17">
    <source>
        <dbReference type="Proteomes" id="UP000774326"/>
    </source>
</evidence>
<gene>
    <name evidence="16" type="ORF">WICPIJ_001703</name>
</gene>
<feature type="domain" description="Helicase C-terminal" evidence="14">
    <location>
        <begin position="425"/>
        <end position="603"/>
    </location>
</feature>
<evidence type="ECO:0000256" key="12">
    <source>
        <dbReference type="SAM" id="MobiDB-lite"/>
    </source>
</evidence>
<dbReference type="AlphaFoldDB" id="A0A9P8TQH2"/>
<evidence type="ECO:0000256" key="1">
    <source>
        <dbReference type="ARBA" id="ARBA00004604"/>
    </source>
</evidence>
<dbReference type="Gene3D" id="3.40.50.300">
    <property type="entry name" value="P-loop containing nucleotide triphosphate hydrolases"/>
    <property type="match status" value="2"/>
</dbReference>
<dbReference type="EMBL" id="JAEUBG010000864">
    <property type="protein sequence ID" value="KAH3687320.1"/>
    <property type="molecule type" value="Genomic_DNA"/>
</dbReference>
<reference evidence="16" key="2">
    <citation type="submission" date="2021-01" db="EMBL/GenBank/DDBJ databases">
        <authorList>
            <person name="Schikora-Tamarit M.A."/>
        </authorList>
    </citation>
    <scope>NUCLEOTIDE SEQUENCE</scope>
    <source>
        <strain evidence="16">CBS2887</strain>
    </source>
</reference>
<dbReference type="GO" id="GO:0005730">
    <property type="term" value="C:nucleolus"/>
    <property type="evidence" value="ECO:0007669"/>
    <property type="project" value="UniProtKB-SubCell"/>
</dbReference>
<dbReference type="InterPro" id="IPR001650">
    <property type="entry name" value="Helicase_C-like"/>
</dbReference>
<dbReference type="GO" id="GO:0005524">
    <property type="term" value="F:ATP binding"/>
    <property type="evidence" value="ECO:0007669"/>
    <property type="project" value="UniProtKB-UniRule"/>
</dbReference>
<name>A0A9P8TQH2_WICPI</name>
<dbReference type="GO" id="GO:0003724">
    <property type="term" value="F:RNA helicase activity"/>
    <property type="evidence" value="ECO:0007669"/>
    <property type="project" value="UniProtKB-EC"/>
</dbReference>
<dbReference type="PROSITE" id="PS51192">
    <property type="entry name" value="HELICASE_ATP_BIND_1"/>
    <property type="match status" value="1"/>
</dbReference>
<evidence type="ECO:0000256" key="2">
    <source>
        <dbReference type="ARBA" id="ARBA00022517"/>
    </source>
</evidence>
<keyword evidence="3" id="KW-0698">rRNA processing</keyword>
<feature type="short sequence motif" description="Q motif" evidence="10">
    <location>
        <begin position="158"/>
        <end position="187"/>
    </location>
</feature>
<dbReference type="CDD" id="cd17949">
    <property type="entry name" value="DEADc_DDX31"/>
    <property type="match status" value="1"/>
</dbReference>
<evidence type="ECO:0000256" key="6">
    <source>
        <dbReference type="ARBA" id="ARBA00022806"/>
    </source>
</evidence>
<keyword evidence="5 11" id="KW-0378">Hydrolase</keyword>
<organism evidence="16 17">
    <name type="scientific">Wickerhamomyces pijperi</name>
    <name type="common">Yeast</name>
    <name type="synonym">Pichia pijperi</name>
    <dbReference type="NCBI Taxonomy" id="599730"/>
    <lineage>
        <taxon>Eukaryota</taxon>
        <taxon>Fungi</taxon>
        <taxon>Dikarya</taxon>
        <taxon>Ascomycota</taxon>
        <taxon>Saccharomycotina</taxon>
        <taxon>Saccharomycetes</taxon>
        <taxon>Phaffomycetales</taxon>
        <taxon>Wickerhamomycetaceae</taxon>
        <taxon>Wickerhamomyces</taxon>
    </lineage>
</organism>
<comment type="similarity">
    <text evidence="11">Belongs to the DEAD box helicase family.</text>
</comment>
<proteinExistence type="inferred from homology"/>
<keyword evidence="17" id="KW-1185">Reference proteome</keyword>
<keyword evidence="9" id="KW-0539">Nucleus</keyword>
<reference evidence="16" key="1">
    <citation type="journal article" date="2021" name="Open Biol.">
        <title>Shared evolutionary footprints suggest mitochondrial oxidative damage underlies multiple complex I losses in fungi.</title>
        <authorList>
            <person name="Schikora-Tamarit M.A."/>
            <person name="Marcet-Houben M."/>
            <person name="Nosek J."/>
            <person name="Gabaldon T."/>
        </authorList>
    </citation>
    <scope>NUCLEOTIDE SEQUENCE</scope>
    <source>
        <strain evidence="16">CBS2887</strain>
    </source>
</reference>
<keyword evidence="2" id="KW-0690">Ribosome biogenesis</keyword>
<protein>
    <recommendedName>
        <fullName evidence="11">ATP-dependent RNA helicase</fullName>
        <ecNumber evidence="11">3.6.4.13</ecNumber>
    </recommendedName>
</protein>
<dbReference type="GO" id="GO:0006364">
    <property type="term" value="P:rRNA processing"/>
    <property type="evidence" value="ECO:0007669"/>
    <property type="project" value="UniProtKB-KW"/>
</dbReference>
<feature type="domain" description="Helicase ATP-binding" evidence="13">
    <location>
        <begin position="191"/>
        <end position="384"/>
    </location>
</feature>
<dbReference type="Pfam" id="PF13959">
    <property type="entry name" value="CTE_SPB4"/>
    <property type="match status" value="1"/>
</dbReference>
<evidence type="ECO:0000256" key="4">
    <source>
        <dbReference type="ARBA" id="ARBA00022741"/>
    </source>
</evidence>
<evidence type="ECO:0000256" key="8">
    <source>
        <dbReference type="ARBA" id="ARBA00022884"/>
    </source>
</evidence>
<evidence type="ECO:0000259" key="15">
    <source>
        <dbReference type="PROSITE" id="PS51195"/>
    </source>
</evidence>
<comment type="caution">
    <text evidence="16">The sequence shown here is derived from an EMBL/GenBank/DDBJ whole genome shotgun (WGS) entry which is preliminary data.</text>
</comment>
<dbReference type="SMART" id="SM00487">
    <property type="entry name" value="DEXDc"/>
    <property type="match status" value="1"/>
</dbReference>